<reference evidence="2 3" key="1">
    <citation type="journal article" date="2019" name="Syst. Appl. Microbiol.">
        <title>Characterization of Bifidobacterium species in feaces of the Egyptian fruit bat: Description of B. vespertilionis sp. nov. and B. rousetti sp. nov.</title>
        <authorList>
            <person name="Modesto M."/>
            <person name="Satti M."/>
            <person name="Watanabe K."/>
            <person name="Puglisi E."/>
            <person name="Morelli L."/>
            <person name="Huang C.-H."/>
            <person name="Liou J.-S."/>
            <person name="Miyashita M."/>
            <person name="Tamura T."/>
            <person name="Saito S."/>
            <person name="Mori K."/>
            <person name="Huang L."/>
            <person name="Sciavilla P."/>
            <person name="Sandri C."/>
            <person name="Spiezio C."/>
            <person name="Vitali F."/>
            <person name="Cavalieri D."/>
            <person name="Perpetuini G."/>
            <person name="Tofalo R."/>
            <person name="Bonetti A."/>
            <person name="Arita M."/>
            <person name="Mattarelli P."/>
        </authorList>
    </citation>
    <scope>NUCLEOTIDE SEQUENCE [LARGE SCALE GENOMIC DNA]</scope>
    <source>
        <strain evidence="2 3">RST17</strain>
    </source>
</reference>
<protein>
    <recommendedName>
        <fullName evidence="4">Scaffolding protein</fullName>
    </recommendedName>
</protein>
<evidence type="ECO:0000256" key="1">
    <source>
        <dbReference type="SAM" id="MobiDB-lite"/>
    </source>
</evidence>
<evidence type="ECO:0008006" key="4">
    <source>
        <dbReference type="Google" id="ProtNLM"/>
    </source>
</evidence>
<feature type="region of interest" description="Disordered" evidence="1">
    <location>
        <begin position="1"/>
        <end position="78"/>
    </location>
</feature>
<accession>A0A5M9ZIR3</accession>
<evidence type="ECO:0000313" key="3">
    <source>
        <dbReference type="Proteomes" id="UP000410049"/>
    </source>
</evidence>
<comment type="caution">
    <text evidence="2">The sequence shown here is derived from an EMBL/GenBank/DDBJ whole genome shotgun (WGS) entry which is preliminary data.</text>
</comment>
<evidence type="ECO:0000313" key="2">
    <source>
        <dbReference type="EMBL" id="KAA8827243.1"/>
    </source>
</evidence>
<sequence>MAENENAEALETKAEATPGTGEPQPTEDKTPVQKDDGDLADKVSMWQAMSRENEKKSHANLKRATEAESRLADSQHQLSEANARIARLQAQAAHPQLTDAVFDALAPKDADAETISKWAEQAAQYINAGNAETVAPATASDEQRKAMSQASKEGYLNTAPRPIGSVKGSVESGYEYGRRFASINNDNK</sequence>
<organism evidence="2 3">
    <name type="scientific">Bifidobacterium myosotis</name>
    <dbReference type="NCBI Taxonomy" id="1630166"/>
    <lineage>
        <taxon>Bacteria</taxon>
        <taxon>Bacillati</taxon>
        <taxon>Actinomycetota</taxon>
        <taxon>Actinomycetes</taxon>
        <taxon>Bifidobacteriales</taxon>
        <taxon>Bifidobacteriaceae</taxon>
        <taxon>Bifidobacterium</taxon>
    </lineage>
</organism>
<gene>
    <name evidence="2" type="ORF">EMO91_09360</name>
</gene>
<feature type="region of interest" description="Disordered" evidence="1">
    <location>
        <begin position="135"/>
        <end position="168"/>
    </location>
</feature>
<dbReference type="RefSeq" id="WP_150379712.1">
    <property type="nucleotide sequence ID" value="NZ_RZUH01000007.1"/>
</dbReference>
<name>A0A5M9ZIR3_9BIFI</name>
<proteinExistence type="predicted"/>
<feature type="compositionally biased region" description="Basic and acidic residues" evidence="1">
    <location>
        <begin position="51"/>
        <end position="73"/>
    </location>
</feature>
<feature type="compositionally biased region" description="Basic and acidic residues" evidence="1">
    <location>
        <begin position="26"/>
        <end position="41"/>
    </location>
</feature>
<dbReference type="AlphaFoldDB" id="A0A5M9ZIR3"/>
<dbReference type="Proteomes" id="UP000410049">
    <property type="component" value="Unassembled WGS sequence"/>
</dbReference>
<dbReference type="EMBL" id="RZUH01000007">
    <property type="protein sequence ID" value="KAA8827243.1"/>
    <property type="molecule type" value="Genomic_DNA"/>
</dbReference>